<keyword evidence="2" id="KW-1133">Transmembrane helix</keyword>
<evidence type="ECO:0000313" key="5">
    <source>
        <dbReference type="Proteomes" id="UP000515123"/>
    </source>
</evidence>
<dbReference type="InterPro" id="IPR053353">
    <property type="entry name" value="Plant_LTP_GPI-anchored"/>
</dbReference>
<keyword evidence="2" id="KW-0472">Membrane</keyword>
<dbReference type="RefSeq" id="XP_020091438.1">
    <property type="nucleotide sequence ID" value="XM_020235849.1"/>
</dbReference>
<organism evidence="8">
    <name type="scientific">Ananas comosus</name>
    <name type="common">Pineapple</name>
    <name type="synonym">Ananas ananas</name>
    <dbReference type="NCBI Taxonomy" id="4615"/>
    <lineage>
        <taxon>Eukaryota</taxon>
        <taxon>Viridiplantae</taxon>
        <taxon>Streptophyta</taxon>
        <taxon>Embryophyta</taxon>
        <taxon>Tracheophyta</taxon>
        <taxon>Spermatophyta</taxon>
        <taxon>Magnoliopsida</taxon>
        <taxon>Liliopsida</taxon>
        <taxon>Poales</taxon>
        <taxon>Bromeliaceae</taxon>
        <taxon>Bromelioideae</taxon>
        <taxon>Ananas</taxon>
    </lineage>
</organism>
<dbReference type="InterPro" id="IPR016140">
    <property type="entry name" value="Bifunc_inhib/LTP/seed_store"/>
</dbReference>
<dbReference type="Gramene" id="Aco005198.1.mrna1">
    <property type="protein sequence ID" value="Aco005198.1.mrna1"/>
    <property type="gene ID" value="Aco005198.1.path1"/>
</dbReference>
<dbReference type="GeneID" id="109712334"/>
<dbReference type="CDD" id="cd00010">
    <property type="entry name" value="AAI_LTSS"/>
    <property type="match status" value="1"/>
</dbReference>
<evidence type="ECO:0000259" key="4">
    <source>
        <dbReference type="Pfam" id="PF14368"/>
    </source>
</evidence>
<evidence type="ECO:0000313" key="7">
    <source>
        <dbReference type="RefSeq" id="XP_020091437.1"/>
    </source>
</evidence>
<dbReference type="Gene3D" id="1.10.110.10">
    <property type="entry name" value="Plant lipid-transfer and hydrophobic proteins"/>
    <property type="match status" value="1"/>
</dbReference>
<dbReference type="SUPFAM" id="SSF47699">
    <property type="entry name" value="Bifunctional inhibitor/lipid-transfer protein/seed storage 2S albumin"/>
    <property type="match status" value="1"/>
</dbReference>
<feature type="region of interest" description="Disordered" evidence="1">
    <location>
        <begin position="125"/>
        <end position="145"/>
    </location>
</feature>
<evidence type="ECO:0000256" key="2">
    <source>
        <dbReference type="SAM" id="Phobius"/>
    </source>
</evidence>
<keyword evidence="5" id="KW-1185">Reference proteome</keyword>
<dbReference type="Proteomes" id="UP000515123">
    <property type="component" value="Linkage group 7"/>
</dbReference>
<dbReference type="InterPro" id="IPR036312">
    <property type="entry name" value="Bifun_inhib/LTP/seed_sf"/>
</dbReference>
<dbReference type="Pfam" id="PF14368">
    <property type="entry name" value="LTP_2"/>
    <property type="match status" value="1"/>
</dbReference>
<dbReference type="OrthoDB" id="786778at2759"/>
<feature type="chain" id="PRO_5044648031" evidence="3">
    <location>
        <begin position="21"/>
        <end position="227"/>
    </location>
</feature>
<dbReference type="PANTHER" id="PTHR35747">
    <property type="entry name" value="BIFUNCTIONAL INHIBITOR/LIPID-TRANSFER PROTEIN/SEED STORAGE 2S ALBUMIN SUPERFAMILY PROTEIN"/>
    <property type="match status" value="1"/>
</dbReference>
<dbReference type="AlphaFoldDB" id="A0A6P5FDD7"/>
<feature type="transmembrane region" description="Helical" evidence="2">
    <location>
        <begin position="202"/>
        <end position="222"/>
    </location>
</feature>
<feature type="domain" description="Bifunctional inhibitor/plant lipid transfer protein/seed storage helical" evidence="4">
    <location>
        <begin position="20"/>
        <end position="120"/>
    </location>
</feature>
<feature type="signal peptide" evidence="3">
    <location>
        <begin position="1"/>
        <end position="20"/>
    </location>
</feature>
<keyword evidence="2" id="KW-0812">Transmembrane</keyword>
<keyword evidence="3" id="KW-0732">Signal</keyword>
<proteinExistence type="predicted"/>
<accession>A0A6P5FDD7</accession>
<dbReference type="RefSeq" id="XP_020091435.1">
    <property type="nucleotide sequence ID" value="XM_020235846.1"/>
</dbReference>
<reference evidence="6 7" key="2">
    <citation type="submission" date="2025-04" db="UniProtKB">
        <authorList>
            <consortium name="RefSeq"/>
        </authorList>
    </citation>
    <scope>IDENTIFICATION</scope>
    <source>
        <tissue evidence="6 7">Leaf</tissue>
    </source>
</reference>
<name>A0A6P5FDD7_ANACO</name>
<gene>
    <name evidence="6 7 8" type="primary">LOC109712334</name>
</gene>
<dbReference type="RefSeq" id="XP_020091437.1">
    <property type="nucleotide sequence ID" value="XM_020235848.1"/>
</dbReference>
<protein>
    <submittedName>
        <fullName evidence="6 7">Uncharacterized protein LOC109712334</fullName>
    </submittedName>
</protein>
<evidence type="ECO:0000256" key="3">
    <source>
        <dbReference type="SAM" id="SignalP"/>
    </source>
</evidence>
<evidence type="ECO:0000313" key="6">
    <source>
        <dbReference type="RefSeq" id="XP_020091435.1"/>
    </source>
</evidence>
<sequence>MDPTLSLFLLAAAALAGAGAAAVAEPAPSSCAEEIVGISACLPLVVAATPITAAANATAAAAAAEAAPSDACCDAFLRGLVGGGAACLCHLLRDPLLLGFPINTSRIASLFSSCGAPNPSDSADSSFSEMCNESQSLPPFRSITWNDTSIPSPASSEETINPSSANLTRPAPVPICPPVACPKPSEPDLAPQPRPDASARSLLASAMSLIFAVLAFFIFEAMSRAAD</sequence>
<evidence type="ECO:0000313" key="8">
    <source>
        <dbReference type="RefSeq" id="XP_020091438.1"/>
    </source>
</evidence>
<dbReference type="PANTHER" id="PTHR35747:SF2">
    <property type="entry name" value="NON-SPECIFIC LIPID TRANSFER PROTEIN GPI-ANCHORED 25"/>
    <property type="match status" value="1"/>
</dbReference>
<evidence type="ECO:0000256" key="1">
    <source>
        <dbReference type="SAM" id="MobiDB-lite"/>
    </source>
</evidence>
<reference evidence="5" key="1">
    <citation type="journal article" date="2015" name="Nat. Genet.">
        <title>The pineapple genome and the evolution of CAM photosynthesis.</title>
        <authorList>
            <person name="Ming R."/>
            <person name="VanBuren R."/>
            <person name="Wai C.M."/>
            <person name="Tang H."/>
            <person name="Schatz M.C."/>
            <person name="Bowers J.E."/>
            <person name="Lyons E."/>
            <person name="Wang M.L."/>
            <person name="Chen J."/>
            <person name="Biggers E."/>
            <person name="Zhang J."/>
            <person name="Huang L."/>
            <person name="Zhang L."/>
            <person name="Miao W."/>
            <person name="Zhang J."/>
            <person name="Ye Z."/>
            <person name="Miao C."/>
            <person name="Lin Z."/>
            <person name="Wang H."/>
            <person name="Zhou H."/>
            <person name="Yim W.C."/>
            <person name="Priest H.D."/>
            <person name="Zheng C."/>
            <person name="Woodhouse M."/>
            <person name="Edger P.P."/>
            <person name="Guyot R."/>
            <person name="Guo H.B."/>
            <person name="Guo H."/>
            <person name="Zheng G."/>
            <person name="Singh R."/>
            <person name="Sharma A."/>
            <person name="Min X."/>
            <person name="Zheng Y."/>
            <person name="Lee H."/>
            <person name="Gurtowski J."/>
            <person name="Sedlazeck F.J."/>
            <person name="Harkess A."/>
            <person name="McKain M.R."/>
            <person name="Liao Z."/>
            <person name="Fang J."/>
            <person name="Liu J."/>
            <person name="Zhang X."/>
            <person name="Zhang Q."/>
            <person name="Hu W."/>
            <person name="Qin Y."/>
            <person name="Wang K."/>
            <person name="Chen L.Y."/>
            <person name="Shirley N."/>
            <person name="Lin Y.R."/>
            <person name="Liu L.Y."/>
            <person name="Hernandez A.G."/>
            <person name="Wright C.L."/>
            <person name="Bulone V."/>
            <person name="Tuskan G.A."/>
            <person name="Heath K."/>
            <person name="Zee F."/>
            <person name="Moore P.H."/>
            <person name="Sunkar R."/>
            <person name="Leebens-Mack J.H."/>
            <person name="Mockler T."/>
            <person name="Bennetzen J.L."/>
            <person name="Freeling M."/>
            <person name="Sankoff D."/>
            <person name="Paterson A.H."/>
            <person name="Zhu X."/>
            <person name="Yang X."/>
            <person name="Smith J.A."/>
            <person name="Cushman J.C."/>
            <person name="Paull R.E."/>
            <person name="Yu Q."/>
        </authorList>
    </citation>
    <scope>NUCLEOTIDE SEQUENCE [LARGE SCALE GENOMIC DNA]</scope>
    <source>
        <strain evidence="5">cv. F153</strain>
    </source>
</reference>